<dbReference type="Proteomes" id="UP000494322">
    <property type="component" value="Unassembled WGS sequence"/>
</dbReference>
<accession>A0A6J5JWU4</accession>
<proteinExistence type="predicted"/>
<evidence type="ECO:0000313" key="2">
    <source>
        <dbReference type="EMBL" id="CAB3975910.1"/>
    </source>
</evidence>
<reference evidence="2 3" key="1">
    <citation type="submission" date="2020-04" db="EMBL/GenBank/DDBJ databases">
        <authorList>
            <person name="Depoorter E."/>
        </authorList>
    </citation>
    <scope>NUCLEOTIDE SEQUENCE [LARGE SCALE GENOMIC DNA]</scope>
    <source>
        <strain evidence="2 3">BCC0132</strain>
    </source>
</reference>
<name>A0A6J5JWU4_9BURK</name>
<dbReference type="AlphaFoldDB" id="A0A6J5JWU4"/>
<feature type="region of interest" description="Disordered" evidence="1">
    <location>
        <begin position="633"/>
        <end position="653"/>
    </location>
</feature>
<dbReference type="SUPFAM" id="SSF52540">
    <property type="entry name" value="P-loop containing nucleoside triphosphate hydrolases"/>
    <property type="match status" value="1"/>
</dbReference>
<organism evidence="2 3">
    <name type="scientific">Burkholderia cenocepacia</name>
    <dbReference type="NCBI Taxonomy" id="95486"/>
    <lineage>
        <taxon>Bacteria</taxon>
        <taxon>Pseudomonadati</taxon>
        <taxon>Pseudomonadota</taxon>
        <taxon>Betaproteobacteria</taxon>
        <taxon>Burkholderiales</taxon>
        <taxon>Burkholderiaceae</taxon>
        <taxon>Burkholderia</taxon>
        <taxon>Burkholderia cepacia complex</taxon>
    </lineage>
</organism>
<dbReference type="InterPro" id="IPR027417">
    <property type="entry name" value="P-loop_NTPase"/>
</dbReference>
<evidence type="ECO:0000313" key="3">
    <source>
        <dbReference type="Proteomes" id="UP000494322"/>
    </source>
</evidence>
<dbReference type="RefSeq" id="WP_175241046.1">
    <property type="nucleotide sequence ID" value="NZ_CABWIK020000096.1"/>
</dbReference>
<protein>
    <submittedName>
        <fullName evidence="2">Uncharacterized protein</fullName>
    </submittedName>
</protein>
<dbReference type="EMBL" id="CABWIK020000096">
    <property type="protein sequence ID" value="CAB3975910.1"/>
    <property type="molecule type" value="Genomic_DNA"/>
</dbReference>
<evidence type="ECO:0000256" key="1">
    <source>
        <dbReference type="SAM" id="MobiDB-lite"/>
    </source>
</evidence>
<gene>
    <name evidence="2" type="ORF">BCO9919_07261</name>
</gene>
<sequence>MRKSEHQIASKLRPSVLTLLSAGVINYIDAFPGVGKTHHFIHNIAAPFSKHETDYVLVYATPTIELRNQVYNDMLSADISRHKLILIDSGEDENMRVSDKFKLALSGSDDVDPVPGGSIILLTHECIARSPSNMFGKDRAVLVYDEARACLESQYSPSLSKKLHDYLTQPYEFKLEDGLSIILDHPLIERTTISEITGKDGHTSERIEIWKWYNERIKPPKPKELMGLLPDNTTTVRAAEIAKFLDSIYSSTLDVYVVTKRRRNGTSYEVSNIMVPNRMFSGYARVLIMSAMFEWSQMYRYLKNPPNHVYAPYFKMKDITHDVIPKERVIAILKRFRRTWISYVFDMRGSIHLGEIQKGVVLFQKPDDTSLDRLNLAWSEMHSGSAIPTFKSVYEYMYDKAFDIKAFATKSYRHQEALLDREMPMHMLANKSVTNYMVDTALHIHQRFLGKNGMYADRMPVVINGSYKNMRLWEQHGLAAMDRRNLKFVPDEYDQLLDRVPPTPHGINSFKNIPSFAFLASFKHTPEEMQILNMVIPDHNPSLDRTLMYAIQALCRCSVRNTRRDNKVLWVVTDRFIAEALGVYIRRMVRSVLKKIYPERKVSKVWMNVIRSYAPESLCKSFNEKAYILRYQPPKEKSNKTKNEANSEYSEGPRGTLRKQLIAVYLGTDEGKAWNRYETARKRAKTEAKKQAALDKRDKYPTFVQWRDSKEGQVWRDIFTKPDKLKFNLVKAIKDALLKLPKYEDHLDRLRVLAVCKRVSDELKEPCRSWYIGGDFDSNWNTAEKYFSRTRVGWLFRQIM</sequence>
<feature type="compositionally biased region" description="Basic and acidic residues" evidence="1">
    <location>
        <begin position="633"/>
        <end position="645"/>
    </location>
</feature>